<protein>
    <submittedName>
        <fullName evidence="1">Uncharacterized protein</fullName>
    </submittedName>
</protein>
<comment type="caution">
    <text evidence="1">The sequence shown here is derived from an EMBL/GenBank/DDBJ whole genome shotgun (WGS) entry which is preliminary data.</text>
</comment>
<dbReference type="EMBL" id="JJRY01000001">
    <property type="protein sequence ID" value="KEF40471.1"/>
    <property type="molecule type" value="Genomic_DNA"/>
</dbReference>
<name>A0A072NSM3_SCHAZ</name>
<organism evidence="1 2">
    <name type="scientific">Schinkia azotoformans MEV2011</name>
    <dbReference type="NCBI Taxonomy" id="1348973"/>
    <lineage>
        <taxon>Bacteria</taxon>
        <taxon>Bacillati</taxon>
        <taxon>Bacillota</taxon>
        <taxon>Bacilli</taxon>
        <taxon>Bacillales</taxon>
        <taxon>Bacillaceae</taxon>
        <taxon>Calidifontibacillus/Schinkia group</taxon>
        <taxon>Schinkia</taxon>
    </lineage>
</organism>
<gene>
    <name evidence="1" type="ORF">M670_00497</name>
</gene>
<reference evidence="1 2" key="1">
    <citation type="submission" date="2014-04" db="EMBL/GenBank/DDBJ databases">
        <title>Draft genome sequence of Bacillus azotoformans MEV2011, a (co-) denitrifying strain unable to grow in the presence of oxygen.</title>
        <authorList>
            <person name="Nielsen M."/>
            <person name="Schreiber L."/>
            <person name="Finster K."/>
            <person name="Schramm A."/>
        </authorList>
    </citation>
    <scope>NUCLEOTIDE SEQUENCE [LARGE SCALE GENOMIC DNA]</scope>
    <source>
        <strain evidence="1 2">MEV2011</strain>
    </source>
</reference>
<dbReference type="AlphaFoldDB" id="A0A072NSM3"/>
<accession>A0A072NSM3</accession>
<dbReference type="Proteomes" id="UP000027936">
    <property type="component" value="Unassembled WGS sequence"/>
</dbReference>
<evidence type="ECO:0000313" key="2">
    <source>
        <dbReference type="Proteomes" id="UP000027936"/>
    </source>
</evidence>
<dbReference type="RefSeq" id="WP_035192908.1">
    <property type="nucleotide sequence ID" value="NZ_JJRY01000001.1"/>
</dbReference>
<sequence length="118" mass="13676">MTLTQIKTLNDLLTILYPGETVSPRYLARKIKSNNKIITPILMELSFRSLLDVRFIIQCDNEDPDLIHSFEFEKDDNLASFIRKTHGICPECNSELITSNIRVAFVRKEFEYQGELHG</sequence>
<proteinExistence type="predicted"/>
<dbReference type="OrthoDB" id="2973807at2"/>
<evidence type="ECO:0000313" key="1">
    <source>
        <dbReference type="EMBL" id="KEF40471.1"/>
    </source>
</evidence>